<dbReference type="FunFam" id="3.30.70.580:FF:000001">
    <property type="entry name" value="tRNA pseudouridine synthase A"/>
    <property type="match status" value="1"/>
</dbReference>
<keyword evidence="3 5" id="KW-0413">Isomerase</keyword>
<evidence type="ECO:0000313" key="5">
    <source>
        <dbReference type="EMBL" id="MPL57646.1"/>
    </source>
</evidence>
<dbReference type="InterPro" id="IPR020103">
    <property type="entry name" value="PsdUridine_synth_cat_dom_sf"/>
</dbReference>
<dbReference type="SUPFAM" id="SSF55120">
    <property type="entry name" value="Pseudouridine synthase"/>
    <property type="match status" value="1"/>
</dbReference>
<comment type="similarity">
    <text evidence="1">Belongs to the tRNA pseudouridine synthase TruA family.</text>
</comment>
<comment type="caution">
    <text evidence="5">The sequence shown here is derived from an EMBL/GenBank/DDBJ whole genome shotgun (WGS) entry which is preliminary data.</text>
</comment>
<dbReference type="AlphaFoldDB" id="A0A644SSL0"/>
<dbReference type="PIRSF" id="PIRSF001430">
    <property type="entry name" value="tRNA_psdUrid_synth"/>
    <property type="match status" value="1"/>
</dbReference>
<dbReference type="EC" id="5.4.99.12" evidence="5"/>
<dbReference type="InterPro" id="IPR001406">
    <property type="entry name" value="PsdUridine_synth_TruA"/>
</dbReference>
<dbReference type="GO" id="GO:0003723">
    <property type="term" value="F:RNA binding"/>
    <property type="evidence" value="ECO:0007669"/>
    <property type="project" value="InterPro"/>
</dbReference>
<dbReference type="InterPro" id="IPR020094">
    <property type="entry name" value="TruA/RsuA/RluB/E/F_N"/>
</dbReference>
<dbReference type="Gene3D" id="3.30.70.660">
    <property type="entry name" value="Pseudouridine synthase I, catalytic domain, C-terminal subdomain"/>
    <property type="match status" value="1"/>
</dbReference>
<evidence type="ECO:0000256" key="3">
    <source>
        <dbReference type="ARBA" id="ARBA00023235"/>
    </source>
</evidence>
<reference evidence="5" key="1">
    <citation type="submission" date="2019-08" db="EMBL/GenBank/DDBJ databases">
        <authorList>
            <person name="Kucharzyk K."/>
            <person name="Murdoch R.W."/>
            <person name="Higgins S."/>
            <person name="Loffler F."/>
        </authorList>
    </citation>
    <scope>NUCLEOTIDE SEQUENCE</scope>
</reference>
<dbReference type="Pfam" id="PF01416">
    <property type="entry name" value="PseudoU_synth_1"/>
    <property type="match status" value="2"/>
</dbReference>
<dbReference type="CDD" id="cd02570">
    <property type="entry name" value="PseudoU_synth_EcTruA"/>
    <property type="match status" value="1"/>
</dbReference>
<dbReference type="EMBL" id="VSSQ01000005">
    <property type="protein sequence ID" value="MPL57646.1"/>
    <property type="molecule type" value="Genomic_DNA"/>
</dbReference>
<dbReference type="NCBIfam" id="TIGR00071">
    <property type="entry name" value="hisT_truA"/>
    <property type="match status" value="1"/>
</dbReference>
<dbReference type="InterPro" id="IPR020097">
    <property type="entry name" value="PsdUridine_synth_TruA_a/b_dom"/>
</dbReference>
<protein>
    <submittedName>
        <fullName evidence="5">tRNA pseudouridine synthase A</fullName>
        <ecNumber evidence="5">5.4.99.12</ecNumber>
    </submittedName>
</protein>
<gene>
    <name evidence="5" type="primary">truA_2</name>
    <name evidence="5" type="ORF">SDC9_03154</name>
</gene>
<dbReference type="Gene3D" id="3.30.70.580">
    <property type="entry name" value="Pseudouridine synthase I, catalytic domain, N-terminal subdomain"/>
    <property type="match status" value="1"/>
</dbReference>
<sequence length="248" mass="27754">MLLVIEYEGTRYSGFQVQDKGATIQGELETAIRKLTSEQTRVSGSGRTDAGVHAAYQVVSYLSESSLGLEKIKGGLNFYLPPDIAVKEVHFVAESFDVRRRAISREYSYQILNSKTRSPLARLQAWQVPYKLDIKLMEQAFKILEGEHDFIAFASSLGPEIKKTVRRVNWTRLDVREDRLIFNIEANSFLTHQVRNTIGTLVELGRGTMSMSEFEALFEAKTPGLAGPAAPACGLSLVRVNYREPFGS</sequence>
<organism evidence="5">
    <name type="scientific">bioreactor metagenome</name>
    <dbReference type="NCBI Taxonomy" id="1076179"/>
    <lineage>
        <taxon>unclassified sequences</taxon>
        <taxon>metagenomes</taxon>
        <taxon>ecological metagenomes</taxon>
    </lineage>
</organism>
<dbReference type="InterPro" id="IPR020095">
    <property type="entry name" value="PsdUridine_synth_TruA_C"/>
</dbReference>
<dbReference type="HAMAP" id="MF_00171">
    <property type="entry name" value="TruA"/>
    <property type="match status" value="1"/>
</dbReference>
<dbReference type="PANTHER" id="PTHR11142:SF0">
    <property type="entry name" value="TRNA PSEUDOURIDINE SYNTHASE-LIKE 1"/>
    <property type="match status" value="1"/>
</dbReference>
<keyword evidence="2" id="KW-0819">tRNA processing</keyword>
<evidence type="ECO:0000259" key="4">
    <source>
        <dbReference type="Pfam" id="PF01416"/>
    </source>
</evidence>
<feature type="domain" description="Pseudouridine synthase I TruA alpha/beta" evidence="4">
    <location>
        <begin position="140"/>
        <end position="242"/>
    </location>
</feature>
<name>A0A644SSL0_9ZZZZ</name>
<proteinExistence type="inferred from homology"/>
<dbReference type="PANTHER" id="PTHR11142">
    <property type="entry name" value="PSEUDOURIDYLATE SYNTHASE"/>
    <property type="match status" value="1"/>
</dbReference>
<dbReference type="GO" id="GO:0160147">
    <property type="term" value="F:tRNA pseudouridine(38-40) synthase activity"/>
    <property type="evidence" value="ECO:0007669"/>
    <property type="project" value="UniProtKB-EC"/>
</dbReference>
<accession>A0A644SSL0</accession>
<feature type="domain" description="Pseudouridine synthase I TruA alpha/beta" evidence="4">
    <location>
        <begin position="5"/>
        <end position="98"/>
    </location>
</feature>
<dbReference type="GO" id="GO:0031119">
    <property type="term" value="P:tRNA pseudouridine synthesis"/>
    <property type="evidence" value="ECO:0007669"/>
    <property type="project" value="TreeGrafter"/>
</dbReference>
<evidence type="ECO:0000256" key="1">
    <source>
        <dbReference type="ARBA" id="ARBA00009375"/>
    </source>
</evidence>
<evidence type="ECO:0000256" key="2">
    <source>
        <dbReference type="ARBA" id="ARBA00022694"/>
    </source>
</evidence>